<protein>
    <submittedName>
        <fullName evidence="1">Uncharacterized protein</fullName>
    </submittedName>
</protein>
<accession>A0ABV9XZK7</accession>
<dbReference type="Proteomes" id="UP001595833">
    <property type="component" value="Unassembled WGS sequence"/>
</dbReference>
<name>A0ABV9XZK7_9PSEU</name>
<dbReference type="RefSeq" id="WP_344041788.1">
    <property type="nucleotide sequence ID" value="NZ_BAAAKE010000030.1"/>
</dbReference>
<keyword evidence="2" id="KW-1185">Reference proteome</keyword>
<gene>
    <name evidence="1" type="ORF">ACFPFM_18600</name>
</gene>
<sequence>MTETADTPPRRIRPDTWSRLLAPTSGLIDQPITLRRALLALDDHAIADEVHALTGPDTPEQDQQVLDGTLLYLRHLGASARGDHDAAEAIGTQAWSHTWFSRADWHDVRILAVLLWGIATGRLPDTTQGAVTLLLLSTTDDTTTHRILSSIRFRGLVPWDILHA</sequence>
<evidence type="ECO:0000313" key="1">
    <source>
        <dbReference type="EMBL" id="MFC5055759.1"/>
    </source>
</evidence>
<organism evidence="1 2">
    <name type="scientific">Saccharothrix xinjiangensis</name>
    <dbReference type="NCBI Taxonomy" id="204798"/>
    <lineage>
        <taxon>Bacteria</taxon>
        <taxon>Bacillati</taxon>
        <taxon>Actinomycetota</taxon>
        <taxon>Actinomycetes</taxon>
        <taxon>Pseudonocardiales</taxon>
        <taxon>Pseudonocardiaceae</taxon>
        <taxon>Saccharothrix</taxon>
    </lineage>
</organism>
<comment type="caution">
    <text evidence="1">The sequence shown here is derived from an EMBL/GenBank/DDBJ whole genome shotgun (WGS) entry which is preliminary data.</text>
</comment>
<proteinExistence type="predicted"/>
<reference evidence="2" key="1">
    <citation type="journal article" date="2019" name="Int. J. Syst. Evol. Microbiol.">
        <title>The Global Catalogue of Microorganisms (GCM) 10K type strain sequencing project: providing services to taxonomists for standard genome sequencing and annotation.</title>
        <authorList>
            <consortium name="The Broad Institute Genomics Platform"/>
            <consortium name="The Broad Institute Genome Sequencing Center for Infectious Disease"/>
            <person name="Wu L."/>
            <person name="Ma J."/>
        </authorList>
    </citation>
    <scope>NUCLEOTIDE SEQUENCE [LARGE SCALE GENOMIC DNA]</scope>
    <source>
        <strain evidence="2">KCTC 12848</strain>
    </source>
</reference>
<dbReference type="EMBL" id="JBHSJB010000017">
    <property type="protein sequence ID" value="MFC5055759.1"/>
    <property type="molecule type" value="Genomic_DNA"/>
</dbReference>
<evidence type="ECO:0000313" key="2">
    <source>
        <dbReference type="Proteomes" id="UP001595833"/>
    </source>
</evidence>